<dbReference type="Gene3D" id="2.60.120.290">
    <property type="entry name" value="Spermadhesin, CUB domain"/>
    <property type="match status" value="1"/>
</dbReference>
<dbReference type="PANTHER" id="PTHR46806">
    <property type="entry name" value="F5/8 TYPE C DOMAIN-CONTAINING PROTEIN"/>
    <property type="match status" value="1"/>
</dbReference>
<dbReference type="Pfam" id="PF00431">
    <property type="entry name" value="CUB"/>
    <property type="match status" value="1"/>
</dbReference>
<reference evidence="9 10" key="1">
    <citation type="submission" date="2022-01" db="EMBL/GenBank/DDBJ databases">
        <title>A high-quality chromosome-level genome assembly of rohu carp, Labeo rohita.</title>
        <authorList>
            <person name="Arick M.A. II"/>
            <person name="Hsu C.-Y."/>
            <person name="Magbanua Z."/>
            <person name="Pechanova O."/>
            <person name="Grover C."/>
            <person name="Miller E."/>
            <person name="Thrash A."/>
            <person name="Ezzel L."/>
            <person name="Alam S."/>
            <person name="Benzie J."/>
            <person name="Hamilton M."/>
            <person name="Karsi A."/>
            <person name="Lawrence M.L."/>
            <person name="Peterson D.G."/>
        </authorList>
    </citation>
    <scope>NUCLEOTIDE SEQUENCE [LARGE SCALE GENOMIC DNA]</scope>
    <source>
        <strain evidence="10">BAU-BD-2019</strain>
        <tissue evidence="9">Blood</tissue>
    </source>
</reference>
<dbReference type="EMBL" id="JACTAM010000024">
    <property type="protein sequence ID" value="KAI2649312.1"/>
    <property type="molecule type" value="Genomic_DNA"/>
</dbReference>
<evidence type="ECO:0000256" key="6">
    <source>
        <dbReference type="PROSITE-ProRule" id="PRU00059"/>
    </source>
</evidence>
<evidence type="ECO:0000313" key="9">
    <source>
        <dbReference type="EMBL" id="KAI2649312.1"/>
    </source>
</evidence>
<dbReference type="InterPro" id="IPR000859">
    <property type="entry name" value="CUB_dom"/>
</dbReference>
<dbReference type="PROSITE" id="PS01180">
    <property type="entry name" value="CUB"/>
    <property type="match status" value="1"/>
</dbReference>
<keyword evidence="7" id="KW-0732">Signal</keyword>
<evidence type="ECO:0000256" key="2">
    <source>
        <dbReference type="ARBA" id="ARBA00022692"/>
    </source>
</evidence>
<dbReference type="PANTHER" id="PTHR46806:SF4">
    <property type="entry name" value="NEUROPILIN-1"/>
    <property type="match status" value="1"/>
</dbReference>
<dbReference type="Proteomes" id="UP000830375">
    <property type="component" value="Unassembled WGS sequence"/>
</dbReference>
<evidence type="ECO:0000256" key="3">
    <source>
        <dbReference type="ARBA" id="ARBA00022989"/>
    </source>
</evidence>
<dbReference type="SUPFAM" id="SSF49854">
    <property type="entry name" value="Spermadhesin, CUB domain"/>
    <property type="match status" value="1"/>
</dbReference>
<evidence type="ECO:0000256" key="5">
    <source>
        <dbReference type="ARBA" id="ARBA00023157"/>
    </source>
</evidence>
<keyword evidence="5 6" id="KW-1015">Disulfide bond</keyword>
<keyword evidence="3" id="KW-1133">Transmembrane helix</keyword>
<comment type="subcellular location">
    <subcellularLocation>
        <location evidence="1">Membrane</location>
        <topology evidence="1">Single-pass type I membrane protein</topology>
    </subcellularLocation>
</comment>
<proteinExistence type="predicted"/>
<keyword evidence="10" id="KW-1185">Reference proteome</keyword>
<evidence type="ECO:0000256" key="4">
    <source>
        <dbReference type="ARBA" id="ARBA00023136"/>
    </source>
</evidence>
<name>A0ABQ8LF35_LABRO</name>
<protein>
    <submittedName>
        <fullName evidence="9">Neuropilin-1a</fullName>
    </submittedName>
</protein>
<evidence type="ECO:0000256" key="7">
    <source>
        <dbReference type="SAM" id="SignalP"/>
    </source>
</evidence>
<dbReference type="InterPro" id="IPR035914">
    <property type="entry name" value="Sperma_CUB_dom_sf"/>
</dbReference>
<feature type="chain" id="PRO_5046183806" evidence="7">
    <location>
        <begin position="20"/>
        <end position="81"/>
    </location>
</feature>
<sequence length="81" mass="9180">MHCGLVLILFTGIFLIVSAFKNDKCGDNIRITSANYLTSPGYPVSYYPSQKCIWVITAPGPNQRILINFNPHFDLEDRECK</sequence>
<comment type="caution">
    <text evidence="6">Lacks conserved residue(s) required for the propagation of feature annotation.</text>
</comment>
<dbReference type="InterPro" id="IPR050633">
    <property type="entry name" value="Neuropilin_MCO_CoagFactor"/>
</dbReference>
<accession>A0ABQ8LF35</accession>
<evidence type="ECO:0000313" key="10">
    <source>
        <dbReference type="Proteomes" id="UP000830375"/>
    </source>
</evidence>
<feature type="domain" description="CUB" evidence="8">
    <location>
        <begin position="25"/>
        <end position="81"/>
    </location>
</feature>
<organism evidence="9 10">
    <name type="scientific">Labeo rohita</name>
    <name type="common">Indian major carp</name>
    <name type="synonym">Cyprinus rohita</name>
    <dbReference type="NCBI Taxonomy" id="84645"/>
    <lineage>
        <taxon>Eukaryota</taxon>
        <taxon>Metazoa</taxon>
        <taxon>Chordata</taxon>
        <taxon>Craniata</taxon>
        <taxon>Vertebrata</taxon>
        <taxon>Euteleostomi</taxon>
        <taxon>Actinopterygii</taxon>
        <taxon>Neopterygii</taxon>
        <taxon>Teleostei</taxon>
        <taxon>Ostariophysi</taxon>
        <taxon>Cypriniformes</taxon>
        <taxon>Cyprinidae</taxon>
        <taxon>Labeoninae</taxon>
        <taxon>Labeonini</taxon>
        <taxon>Labeo</taxon>
    </lineage>
</organism>
<gene>
    <name evidence="9" type="ORF">H4Q32_020558</name>
</gene>
<keyword evidence="2" id="KW-0812">Transmembrane</keyword>
<keyword evidence="4" id="KW-0472">Membrane</keyword>
<dbReference type="CDD" id="cd00041">
    <property type="entry name" value="CUB"/>
    <property type="match status" value="1"/>
</dbReference>
<comment type="caution">
    <text evidence="9">The sequence shown here is derived from an EMBL/GenBank/DDBJ whole genome shotgun (WGS) entry which is preliminary data.</text>
</comment>
<feature type="signal peptide" evidence="7">
    <location>
        <begin position="1"/>
        <end position="19"/>
    </location>
</feature>
<evidence type="ECO:0000256" key="1">
    <source>
        <dbReference type="ARBA" id="ARBA00004479"/>
    </source>
</evidence>
<feature type="disulfide bond" evidence="6">
    <location>
        <begin position="25"/>
        <end position="52"/>
    </location>
</feature>
<evidence type="ECO:0000259" key="8">
    <source>
        <dbReference type="PROSITE" id="PS01180"/>
    </source>
</evidence>